<dbReference type="Pfam" id="PF04326">
    <property type="entry name" value="SLFN_AlbA_2"/>
    <property type="match status" value="1"/>
</dbReference>
<keyword evidence="2" id="KW-0547">Nucleotide-binding</keyword>
<dbReference type="Pfam" id="PF12840">
    <property type="entry name" value="HTH_20"/>
    <property type="match status" value="1"/>
</dbReference>
<dbReference type="InterPro" id="IPR011991">
    <property type="entry name" value="ArsR-like_HTH"/>
</dbReference>
<accession>A0ABU5Z0L7</accession>
<dbReference type="Gene3D" id="3.30.565.60">
    <property type="match status" value="1"/>
</dbReference>
<dbReference type="InterPro" id="IPR036390">
    <property type="entry name" value="WH_DNA-bd_sf"/>
</dbReference>
<dbReference type="InterPro" id="IPR036388">
    <property type="entry name" value="WH-like_DNA-bd_sf"/>
</dbReference>
<dbReference type="CDD" id="cd00090">
    <property type="entry name" value="HTH_ARSR"/>
    <property type="match status" value="1"/>
</dbReference>
<dbReference type="RefSeq" id="WP_225398568.1">
    <property type="nucleotide sequence ID" value="NZ_JAYJJQ010000011.1"/>
</dbReference>
<dbReference type="PANTHER" id="PTHR30595">
    <property type="entry name" value="GLPR-RELATED TRANSCRIPTIONAL REPRESSOR"/>
    <property type="match status" value="1"/>
</dbReference>
<dbReference type="Gene3D" id="1.10.10.10">
    <property type="entry name" value="Winged helix-like DNA-binding domain superfamily/Winged helix DNA-binding domain"/>
    <property type="match status" value="1"/>
</dbReference>
<name>A0ABU5Z0L7_9MYCO</name>
<feature type="domain" description="Schlafen AlbA-2" evidence="1">
    <location>
        <begin position="26"/>
        <end position="134"/>
    </location>
</feature>
<keyword evidence="2" id="KW-0067">ATP-binding</keyword>
<dbReference type="EMBL" id="JAYJJQ010000011">
    <property type="protein sequence ID" value="MEB3070169.1"/>
    <property type="molecule type" value="Genomic_DNA"/>
</dbReference>
<reference evidence="2 3" key="1">
    <citation type="submission" date="2023-12" db="EMBL/GenBank/DDBJ databases">
        <title>Description of new species of Mycobacterium terrae complex isolated from sewage at the Sao Paulo Zoological Park Foundation in Brazil.</title>
        <authorList>
            <person name="Romagnoli C.L."/>
            <person name="Conceicao E.C."/>
            <person name="Machado E."/>
            <person name="Barreto L.B.P.F."/>
            <person name="Sharma A."/>
            <person name="Silva N.M."/>
            <person name="Marques L.E."/>
            <person name="Juliana M.A."/>
            <person name="Lourenco M.C.S."/>
            <person name="Digiampietri L.A."/>
            <person name="Suffys P.N."/>
            <person name="Viana-Niero C."/>
        </authorList>
    </citation>
    <scope>NUCLEOTIDE SEQUENCE [LARGE SCALE GENOMIC DNA]</scope>
    <source>
        <strain evidence="2 3">MYC017</strain>
    </source>
</reference>
<dbReference type="PANTHER" id="PTHR30595:SF6">
    <property type="entry name" value="SCHLAFEN ALBA-2 DOMAIN-CONTAINING PROTEIN"/>
    <property type="match status" value="1"/>
</dbReference>
<sequence length="466" mass="50740">MHPGGVDRVLALPADEAVEQLVHLRESQWFERKSGRISPRDLAVPLVAMANAEGGYVVVGIHDGAVDGVREGRLNALHQTAHDFTVPVVRCSVNELTSRDGHVLLVIRVDPGEQVHETTKGDVYLRVGDESRRLGYAQRRELEYDRGSAPFDGTAVDADIADLDRAQVVAYQASIGAATPEGMLAARDLLTRDGRVTVAGWLLFAKRPQSLFPSALARVLRYADTDRGTGAAMTLYEGGDVRCEGSIPEQIASAAKLIEEWIPKVQALAPSGRFEPRPIIPRDVWLEGLVNAVLHRSYSIAGDHVRVEIFPNRIEIENPGRFPGLADPSKPLSISRYARNPRIVRVCSDLGIARELGEGIKRIFGEMRALGLTDPIYSQGSGSVRLVLSSADALPEDVRASLSSAARKVLDVLRLEGRPMSTGQVAELAGIARPTASRHLQALRKLELVAWDGQGPKDPRASWSLR</sequence>
<evidence type="ECO:0000313" key="2">
    <source>
        <dbReference type="EMBL" id="MEB3070169.1"/>
    </source>
</evidence>
<dbReference type="InterPro" id="IPR038461">
    <property type="entry name" value="Schlafen_AlbA_2_dom_sf"/>
</dbReference>
<keyword evidence="3" id="KW-1185">Reference proteome</keyword>
<dbReference type="Gene3D" id="3.30.950.30">
    <property type="entry name" value="Schlafen, AAA domain"/>
    <property type="match status" value="1"/>
</dbReference>
<evidence type="ECO:0000313" key="3">
    <source>
        <dbReference type="Proteomes" id="UP001299283"/>
    </source>
</evidence>
<protein>
    <submittedName>
        <fullName evidence="2">ATP-binding protein</fullName>
    </submittedName>
</protein>
<dbReference type="Proteomes" id="UP001299283">
    <property type="component" value="Unassembled WGS sequence"/>
</dbReference>
<dbReference type="InterPro" id="IPR007421">
    <property type="entry name" value="Schlafen_AlbA_2_dom"/>
</dbReference>
<proteinExistence type="predicted"/>
<gene>
    <name evidence="2" type="ORF">K5L39_13340</name>
</gene>
<comment type="caution">
    <text evidence="2">The sequence shown here is derived from an EMBL/GenBank/DDBJ whole genome shotgun (WGS) entry which is preliminary data.</text>
</comment>
<organism evidence="2 3">
    <name type="scientific">[Mycobacterium] vasticus</name>
    <dbReference type="NCBI Taxonomy" id="2875777"/>
    <lineage>
        <taxon>Bacteria</taxon>
        <taxon>Bacillati</taxon>
        <taxon>Actinomycetota</taxon>
        <taxon>Actinomycetes</taxon>
        <taxon>Mycobacteriales</taxon>
        <taxon>Mycobacteriaceae</taxon>
        <taxon>Mycolicibacter</taxon>
    </lineage>
</organism>
<dbReference type="Pfam" id="PF13749">
    <property type="entry name" value="HATPase_c_4"/>
    <property type="match status" value="1"/>
</dbReference>
<evidence type="ECO:0000259" key="1">
    <source>
        <dbReference type="Pfam" id="PF04326"/>
    </source>
</evidence>
<dbReference type="InterPro" id="IPR038475">
    <property type="entry name" value="RecG_C_sf"/>
</dbReference>
<dbReference type="SUPFAM" id="SSF46785">
    <property type="entry name" value="Winged helix' DNA-binding domain"/>
    <property type="match status" value="1"/>
</dbReference>
<dbReference type="GO" id="GO:0005524">
    <property type="term" value="F:ATP binding"/>
    <property type="evidence" value="ECO:0007669"/>
    <property type="project" value="UniProtKB-KW"/>
</dbReference>